<evidence type="ECO:0000259" key="5">
    <source>
        <dbReference type="Pfam" id="PF22528"/>
    </source>
</evidence>
<dbReference type="AlphaFoldDB" id="A0A6U0DT15"/>
<accession>A0A6U0DT15</accession>
<protein>
    <recommendedName>
        <fullName evidence="5">Protein arginine N-methyltransferase domain-containing protein</fullName>
    </recommendedName>
</protein>
<dbReference type="Gene3D" id="2.70.160.11">
    <property type="entry name" value="Hnrnp arginine n-methyltransferase1"/>
    <property type="match status" value="1"/>
</dbReference>
<evidence type="ECO:0000256" key="4">
    <source>
        <dbReference type="PROSITE-ProRule" id="PRU01015"/>
    </source>
</evidence>
<dbReference type="Gene3D" id="3.40.50.150">
    <property type="entry name" value="Vaccinia Virus protein VP39"/>
    <property type="match status" value="1"/>
</dbReference>
<dbReference type="SUPFAM" id="SSF53335">
    <property type="entry name" value="S-adenosyl-L-methionine-dependent methyltransferases"/>
    <property type="match status" value="1"/>
</dbReference>
<dbReference type="Pfam" id="PF22528">
    <property type="entry name" value="PRMT_C"/>
    <property type="match status" value="1"/>
</dbReference>
<organism evidence="7">
    <name type="scientific">Ostreococcus mediterraneus</name>
    <dbReference type="NCBI Taxonomy" id="1486918"/>
    <lineage>
        <taxon>Eukaryota</taxon>
        <taxon>Viridiplantae</taxon>
        <taxon>Chlorophyta</taxon>
        <taxon>Mamiellophyceae</taxon>
        <taxon>Mamiellales</taxon>
        <taxon>Bathycoccaceae</taxon>
        <taxon>Ostreococcus</taxon>
    </lineage>
</organism>
<reference evidence="7" key="1">
    <citation type="submission" date="2021-01" db="EMBL/GenBank/DDBJ databases">
        <authorList>
            <person name="Corre E."/>
            <person name="Pelletier E."/>
            <person name="Niang G."/>
            <person name="Scheremetjew M."/>
            <person name="Finn R."/>
            <person name="Kale V."/>
            <person name="Holt S."/>
            <person name="Cochrane G."/>
            <person name="Meng A."/>
            <person name="Brown T."/>
            <person name="Cohen L."/>
        </authorList>
    </citation>
    <scope>NUCLEOTIDE SEQUENCE</scope>
    <source>
        <strain evidence="7">Clade-D-RCC1621</strain>
        <strain evidence="6">Clade-D-RCC2572</strain>
    </source>
</reference>
<dbReference type="PANTHER" id="PTHR11006:SF68">
    <property type="entry name" value="PROTEIN ARGININE N-METHYLTRANSFERASE PRMT10"/>
    <property type="match status" value="1"/>
</dbReference>
<dbReference type="GO" id="GO:0032259">
    <property type="term" value="P:methylation"/>
    <property type="evidence" value="ECO:0007669"/>
    <property type="project" value="UniProtKB-KW"/>
</dbReference>
<feature type="domain" description="Protein arginine N-methyltransferase" evidence="5">
    <location>
        <begin position="176"/>
        <end position="372"/>
    </location>
</feature>
<dbReference type="GO" id="GO:0005634">
    <property type="term" value="C:nucleus"/>
    <property type="evidence" value="ECO:0007669"/>
    <property type="project" value="TreeGrafter"/>
</dbReference>
<sequence>MTDAMETGDSASKASKDMVVTKPADIDDADFANYFCTYGYLYHQKDMLEDQNRMTAYHNAVRLNPDSFKDKIVLDVGTGSGVLAMWAAQAGAKKVYAVEATHMAVQARKIVAANGLSDIVEVFQCKVEELVLPEKVDVIISEWMGYFLLRESMFDSVLNARDKWMKPGGAMFPSHAKMYLSAIKTAKSKQKQQELDESLNVWDDFVANTHENYGIDLTCMNSEFEDEQKEHYLNSSAWVDIHPTQLLCAKPFTLASFDLNTCTMDDIAMLRDVDFELSLFERNSGASGDEMCAGAFAGWFDVTFAGSSENPCENVVELTTAPDANGATHWGQQAFYMYPEISPSRGSKIKGKFDMLRRKENQRLYSVRMNWKQLTKDGVVNEDIGQRGIVWHIE</sequence>
<dbReference type="PROSITE" id="PS51678">
    <property type="entry name" value="SAM_MT_PRMT"/>
    <property type="match status" value="1"/>
</dbReference>
<dbReference type="GO" id="GO:0042054">
    <property type="term" value="F:histone methyltransferase activity"/>
    <property type="evidence" value="ECO:0007669"/>
    <property type="project" value="TreeGrafter"/>
</dbReference>
<dbReference type="InterPro" id="IPR025799">
    <property type="entry name" value="Arg_MeTrfase"/>
</dbReference>
<evidence type="ECO:0000256" key="1">
    <source>
        <dbReference type="ARBA" id="ARBA00022603"/>
    </source>
</evidence>
<evidence type="ECO:0000256" key="2">
    <source>
        <dbReference type="ARBA" id="ARBA00022679"/>
    </source>
</evidence>
<keyword evidence="2 4" id="KW-0808">Transferase</keyword>
<dbReference type="InterPro" id="IPR055135">
    <property type="entry name" value="PRMT_dom"/>
</dbReference>
<dbReference type="EMBL" id="HBFO01005627">
    <property type="protein sequence ID" value="CAD8812828.1"/>
    <property type="molecule type" value="Transcribed_RNA"/>
</dbReference>
<dbReference type="EMBL" id="HBEW01000292">
    <property type="protein sequence ID" value="CAD8575568.1"/>
    <property type="molecule type" value="Transcribed_RNA"/>
</dbReference>
<dbReference type="InterPro" id="IPR029063">
    <property type="entry name" value="SAM-dependent_MTases_sf"/>
</dbReference>
<dbReference type="Pfam" id="PF06325">
    <property type="entry name" value="PrmA"/>
    <property type="match status" value="1"/>
</dbReference>
<gene>
    <name evidence="6" type="ORF">OMED0929_LOCUS251</name>
    <name evidence="7" type="ORF">OMED0930_LOCUS3923</name>
</gene>
<dbReference type="FunFam" id="3.40.50.150:FF:000132">
    <property type="entry name" value="Protein arginine N-methyltransferase PRMT10"/>
    <property type="match status" value="1"/>
</dbReference>
<dbReference type="PANTHER" id="PTHR11006">
    <property type="entry name" value="PROTEIN ARGININE N-METHYLTRANSFERASE"/>
    <property type="match status" value="1"/>
</dbReference>
<keyword evidence="3 4" id="KW-0949">S-adenosyl-L-methionine</keyword>
<evidence type="ECO:0000313" key="7">
    <source>
        <dbReference type="EMBL" id="CAD8812828.1"/>
    </source>
</evidence>
<dbReference type="CDD" id="cd02440">
    <property type="entry name" value="AdoMet_MTases"/>
    <property type="match status" value="1"/>
</dbReference>
<name>A0A6U0DT15_9CHLO</name>
<evidence type="ECO:0000313" key="6">
    <source>
        <dbReference type="EMBL" id="CAD8575568.1"/>
    </source>
</evidence>
<keyword evidence="1 4" id="KW-0489">Methyltransferase</keyword>
<proteinExistence type="predicted"/>
<dbReference type="GO" id="GO:0016274">
    <property type="term" value="F:protein-arginine N-methyltransferase activity"/>
    <property type="evidence" value="ECO:0007669"/>
    <property type="project" value="InterPro"/>
</dbReference>
<evidence type="ECO:0000256" key="3">
    <source>
        <dbReference type="ARBA" id="ARBA00022691"/>
    </source>
</evidence>